<name>A0ABV2KE54_SPOPS</name>
<accession>A0ABV2KE54</accession>
<evidence type="ECO:0000313" key="7">
    <source>
        <dbReference type="Proteomes" id="UP001549104"/>
    </source>
</evidence>
<dbReference type="HAMAP" id="MF_01502">
    <property type="entry name" value="UPF0295"/>
    <property type="match status" value="1"/>
</dbReference>
<gene>
    <name evidence="6" type="ORF">ABIC55_004500</name>
</gene>
<feature type="transmembrane region" description="Helical" evidence="5">
    <location>
        <begin position="38"/>
        <end position="60"/>
    </location>
</feature>
<dbReference type="RefSeq" id="WP_067205845.1">
    <property type="nucleotide sequence ID" value="NZ_CP014616.1"/>
</dbReference>
<dbReference type="InterPro" id="IPR020912">
    <property type="entry name" value="UPF0295"/>
</dbReference>
<dbReference type="Pfam" id="PF11023">
    <property type="entry name" value="DUF2614"/>
    <property type="match status" value="1"/>
</dbReference>
<dbReference type="NCBIfam" id="NF002796">
    <property type="entry name" value="PRK02935.1"/>
    <property type="match status" value="1"/>
</dbReference>
<keyword evidence="2 5" id="KW-0812">Transmembrane</keyword>
<evidence type="ECO:0000313" key="6">
    <source>
        <dbReference type="EMBL" id="MET3659361.1"/>
    </source>
</evidence>
<dbReference type="Proteomes" id="UP001549104">
    <property type="component" value="Unassembled WGS sequence"/>
</dbReference>
<proteinExistence type="inferred from homology"/>
<keyword evidence="7" id="KW-1185">Reference proteome</keyword>
<sequence length="126" mass="14303">MKPYKNKINRIRSFALALIFAGVVIMYIGIFFRKYEIVMLIFMFLGVLAILSSTIVYAWIGSLSTRAIQIVCPSCGKHTKMLGRVDMCGHCREPLTLDPSLEGKEFDESYNRTKNKTAAIKEDSKE</sequence>
<evidence type="ECO:0000256" key="2">
    <source>
        <dbReference type="ARBA" id="ARBA00022692"/>
    </source>
</evidence>
<keyword evidence="3 5" id="KW-1133">Transmembrane helix</keyword>
<evidence type="ECO:0000256" key="4">
    <source>
        <dbReference type="ARBA" id="ARBA00023136"/>
    </source>
</evidence>
<keyword evidence="4 5" id="KW-0472">Membrane</keyword>
<reference evidence="6 7" key="1">
    <citation type="submission" date="2024-06" db="EMBL/GenBank/DDBJ databases">
        <title>Sorghum-associated microbial communities from plants grown in Nebraska, USA.</title>
        <authorList>
            <person name="Schachtman D."/>
        </authorList>
    </citation>
    <scope>NUCLEOTIDE SEQUENCE [LARGE SCALE GENOMIC DNA]</scope>
    <source>
        <strain evidence="6 7">1288</strain>
    </source>
</reference>
<keyword evidence="1" id="KW-1003">Cell membrane</keyword>
<protein>
    <submittedName>
        <fullName evidence="6">Uncharacterized protein</fullName>
    </submittedName>
</protein>
<evidence type="ECO:0000256" key="1">
    <source>
        <dbReference type="ARBA" id="ARBA00022475"/>
    </source>
</evidence>
<feature type="transmembrane region" description="Helical" evidence="5">
    <location>
        <begin position="12"/>
        <end position="32"/>
    </location>
</feature>
<dbReference type="EMBL" id="JBEPME010000009">
    <property type="protein sequence ID" value="MET3659361.1"/>
    <property type="molecule type" value="Genomic_DNA"/>
</dbReference>
<evidence type="ECO:0000256" key="3">
    <source>
        <dbReference type="ARBA" id="ARBA00022989"/>
    </source>
</evidence>
<evidence type="ECO:0000256" key="5">
    <source>
        <dbReference type="SAM" id="Phobius"/>
    </source>
</evidence>
<organism evidence="6 7">
    <name type="scientific">Sporosarcina psychrophila</name>
    <name type="common">Bacillus psychrophilus</name>
    <dbReference type="NCBI Taxonomy" id="1476"/>
    <lineage>
        <taxon>Bacteria</taxon>
        <taxon>Bacillati</taxon>
        <taxon>Bacillota</taxon>
        <taxon>Bacilli</taxon>
        <taxon>Bacillales</taxon>
        <taxon>Caryophanaceae</taxon>
        <taxon>Sporosarcina</taxon>
    </lineage>
</organism>
<comment type="caution">
    <text evidence="6">The sequence shown here is derived from an EMBL/GenBank/DDBJ whole genome shotgun (WGS) entry which is preliminary data.</text>
</comment>